<reference evidence="3" key="1">
    <citation type="submission" date="2025-08" db="UniProtKB">
        <authorList>
            <consortium name="RefSeq"/>
        </authorList>
    </citation>
    <scope>IDENTIFICATION</scope>
    <source>
        <tissue evidence="3">Thorax and Abdomen</tissue>
    </source>
</reference>
<proteinExistence type="predicted"/>
<dbReference type="Proteomes" id="UP000829291">
    <property type="component" value="Chromosome 2"/>
</dbReference>
<evidence type="ECO:0000256" key="1">
    <source>
        <dbReference type="SAM" id="MobiDB-lite"/>
    </source>
</evidence>
<feature type="compositionally biased region" description="Acidic residues" evidence="1">
    <location>
        <begin position="87"/>
        <end position="103"/>
    </location>
</feature>
<dbReference type="AlphaFoldDB" id="A0A6J0B9I2"/>
<gene>
    <name evidence="3" type="primary">LOC107217708</name>
</gene>
<evidence type="ECO:0000313" key="2">
    <source>
        <dbReference type="Proteomes" id="UP000829291"/>
    </source>
</evidence>
<sequence>MDLVYMPEALSYGSLRHPQYRDYEQPWNKDYFNYGKSTTKAKNQQRQQLQKTTSKVPCSLCKENKRRTLAAYIRGKARNNSCSEIHEEIEEDEIREEEEEEEDVPRCGDDEESQEKTVEKTKGEAKTSRRRSDENIGESANGN</sequence>
<keyword evidence="2" id="KW-1185">Reference proteome</keyword>
<dbReference type="RefSeq" id="XP_015510827.1">
    <property type="nucleotide sequence ID" value="XM_015655341.2"/>
</dbReference>
<name>A0A6J0B9I2_NEOLC</name>
<evidence type="ECO:0000313" key="3">
    <source>
        <dbReference type="RefSeq" id="XP_015510827.1"/>
    </source>
</evidence>
<feature type="region of interest" description="Disordered" evidence="1">
    <location>
        <begin position="76"/>
        <end position="143"/>
    </location>
</feature>
<accession>A0A6J0B9I2</accession>
<protein>
    <submittedName>
        <fullName evidence="3">Uncharacterized protein LOC107217708</fullName>
    </submittedName>
</protein>
<dbReference type="GeneID" id="107217708"/>
<organism evidence="3">
    <name type="scientific">Neodiprion lecontei</name>
    <name type="common">Redheaded pine sawfly</name>
    <dbReference type="NCBI Taxonomy" id="441921"/>
    <lineage>
        <taxon>Eukaryota</taxon>
        <taxon>Metazoa</taxon>
        <taxon>Ecdysozoa</taxon>
        <taxon>Arthropoda</taxon>
        <taxon>Hexapoda</taxon>
        <taxon>Insecta</taxon>
        <taxon>Pterygota</taxon>
        <taxon>Neoptera</taxon>
        <taxon>Endopterygota</taxon>
        <taxon>Hymenoptera</taxon>
        <taxon>Tenthredinoidea</taxon>
        <taxon>Diprionidae</taxon>
        <taxon>Diprioninae</taxon>
        <taxon>Neodiprion</taxon>
    </lineage>
</organism>
<dbReference type="KEGG" id="nlo:107217708"/>
<dbReference type="InParanoid" id="A0A6J0B9I2"/>
<feature type="compositionally biased region" description="Basic and acidic residues" evidence="1">
    <location>
        <begin position="104"/>
        <end position="134"/>
    </location>
</feature>
<dbReference type="OrthoDB" id="8190439at2759"/>